<organism evidence="10 11">
    <name type="scientific">Micromonospora saelicesensis</name>
    <dbReference type="NCBI Taxonomy" id="285676"/>
    <lineage>
        <taxon>Bacteria</taxon>
        <taxon>Bacillati</taxon>
        <taxon>Actinomycetota</taxon>
        <taxon>Actinomycetes</taxon>
        <taxon>Micromonosporales</taxon>
        <taxon>Micromonosporaceae</taxon>
        <taxon>Micromonospora</taxon>
    </lineage>
</organism>
<keyword evidence="5 6" id="KW-0326">Glycosidase</keyword>
<dbReference type="InterPro" id="IPR017853">
    <property type="entry name" value="GH"/>
</dbReference>
<evidence type="ECO:0000256" key="6">
    <source>
        <dbReference type="PIRNR" id="PIRNR001084"/>
    </source>
</evidence>
<dbReference type="Gene3D" id="3.20.20.80">
    <property type="entry name" value="Glycosidases"/>
    <property type="match status" value="1"/>
</dbReference>
<dbReference type="InterPro" id="IPR013739">
    <property type="entry name" value="Beta_galactosidase_C"/>
</dbReference>
<dbReference type="PANTHER" id="PTHR36447">
    <property type="entry name" value="BETA-GALACTOSIDASE GANA"/>
    <property type="match status" value="1"/>
</dbReference>
<dbReference type="SUPFAM" id="SSF51445">
    <property type="entry name" value="(Trans)glycosidases"/>
    <property type="match status" value="1"/>
</dbReference>
<dbReference type="Pfam" id="PF02449">
    <property type="entry name" value="Glyco_hydro_42"/>
    <property type="match status" value="1"/>
</dbReference>
<dbReference type="InterPro" id="IPR013738">
    <property type="entry name" value="Beta_galactosidase_Trimer"/>
</dbReference>
<dbReference type="SUPFAM" id="SSF52317">
    <property type="entry name" value="Class I glutamine amidotransferase-like"/>
    <property type="match status" value="1"/>
</dbReference>
<dbReference type="PANTHER" id="PTHR36447:SF1">
    <property type="entry name" value="BETA-GALACTOSIDASE GANA"/>
    <property type="match status" value="1"/>
</dbReference>
<dbReference type="PIRSF" id="PIRSF001084">
    <property type="entry name" value="B-galactosidase"/>
    <property type="match status" value="1"/>
</dbReference>
<protein>
    <recommendedName>
        <fullName evidence="3 6">Beta-galactosidase</fullName>
        <shortName evidence="6">Beta-gal</shortName>
        <ecNumber evidence="3 6">3.2.1.23</ecNumber>
    </recommendedName>
</protein>
<evidence type="ECO:0000256" key="2">
    <source>
        <dbReference type="ARBA" id="ARBA00005940"/>
    </source>
</evidence>
<evidence type="ECO:0000313" key="11">
    <source>
        <dbReference type="Proteomes" id="UP000249334"/>
    </source>
</evidence>
<dbReference type="CDD" id="cd03143">
    <property type="entry name" value="A4_beta-galactosidase_middle_domain"/>
    <property type="match status" value="1"/>
</dbReference>
<dbReference type="InterPro" id="IPR003476">
    <property type="entry name" value="Glyco_hydro_42"/>
</dbReference>
<dbReference type="Proteomes" id="UP000249334">
    <property type="component" value="Unassembled WGS sequence"/>
</dbReference>
<dbReference type="Gene3D" id="3.40.50.880">
    <property type="match status" value="1"/>
</dbReference>
<keyword evidence="4 6" id="KW-0378">Hydrolase</keyword>
<evidence type="ECO:0000256" key="1">
    <source>
        <dbReference type="ARBA" id="ARBA00001412"/>
    </source>
</evidence>
<proteinExistence type="inferred from homology"/>
<reference evidence="10 11" key="1">
    <citation type="submission" date="2018-03" db="EMBL/GenBank/DDBJ databases">
        <title>Genomic framework for the identification of Micromonospora saelicesensis and Micromonospora noduli.</title>
        <authorList>
            <person name="Riesco R."/>
            <person name="Trujillo M.E."/>
        </authorList>
    </citation>
    <scope>NUCLEOTIDE SEQUENCE [LARGE SCALE GENOMIC DNA]</scope>
    <source>
        <strain evidence="10 11">GAR05</strain>
    </source>
</reference>
<dbReference type="InterPro" id="IPR013529">
    <property type="entry name" value="Glyco_hydro_42_N"/>
</dbReference>
<gene>
    <name evidence="10" type="ORF">GAR05_01870</name>
</gene>
<dbReference type="EMBL" id="PXXW01000014">
    <property type="protein sequence ID" value="RAO01699.1"/>
    <property type="molecule type" value="Genomic_DNA"/>
</dbReference>
<dbReference type="RefSeq" id="WP_112669179.1">
    <property type="nucleotide sequence ID" value="NZ_PXXW01000014.1"/>
</dbReference>
<evidence type="ECO:0000256" key="3">
    <source>
        <dbReference type="ARBA" id="ARBA00012756"/>
    </source>
</evidence>
<accession>A0ABX9CLV6</accession>
<evidence type="ECO:0000259" key="7">
    <source>
        <dbReference type="Pfam" id="PF02449"/>
    </source>
</evidence>
<dbReference type="EC" id="3.2.1.23" evidence="3 6"/>
<comment type="catalytic activity">
    <reaction evidence="1 6">
        <text>Hydrolysis of terminal non-reducing beta-D-galactose residues in beta-D-galactosides.</text>
        <dbReference type="EC" id="3.2.1.23"/>
    </reaction>
</comment>
<sequence length="677" mass="75277">MSLPLSAKVPFGGDYNPEQWPEDVWKQDYRLFDTARIDLVTLGVFDWALTQPAEDTYDFRLLDRIVERASAEGRGICLATGTGAHPPWLAKAYPEVTRTDFEGRKHRFGQRHNSCPSSPVFRRLSTELARRVARRYADTPAVLAWHVGNEYGGACYCALCAAGFRDWLRHRYGTLDALNEAWYTTFWSHTFTDWDEIEPPSALTEHWRGPDHTAFPGITLDYLRFTSDAMLTNFRDEKEAIRESSPTLPVTTNFMGMYRPIDYHRWAPHLDFVSWDNYPPDDGSAARMALTHDLMRGLKDGQPFWLMEQTPSCTACRDVNPLKRPGLMRLWSWQAVAHGADAVLFFQLRASRGASEKYHGAVIGHAGRSDTRVFREVAELGAELERLGPASLGARTPARVALLFDWDSWWALELSDGPSRLVRYQQVVLAYHRALWDAGVDLDVVAVTADLSRYDVVVAPALHLLKGDLPQRLEAVATRGGSVLTTYLSGRVDENDQAFLMDVPGPLGQLMGVRVDEWDARGPEVVNPVRLGDGADQVDVDARLLFELVIPQGAQVIGTYQADFYAGTPAVTRNSFGAGDGWYVAAGLDQAGVSWVVRQVLARHDLLGPYPDVPDLESAVRVAADGSRLLFLLNHRAEPVEVTARTGGVDLLTGDRTAAGGALRLPAYGVVVLEEDR</sequence>
<evidence type="ECO:0000256" key="5">
    <source>
        <dbReference type="ARBA" id="ARBA00023295"/>
    </source>
</evidence>
<feature type="domain" description="Beta-galactosidase trimerisation" evidence="8">
    <location>
        <begin position="398"/>
        <end position="606"/>
    </location>
</feature>
<dbReference type="InterPro" id="IPR029062">
    <property type="entry name" value="Class_I_gatase-like"/>
</dbReference>
<evidence type="ECO:0000313" key="10">
    <source>
        <dbReference type="EMBL" id="RAO01699.1"/>
    </source>
</evidence>
<evidence type="ECO:0000259" key="9">
    <source>
        <dbReference type="Pfam" id="PF08533"/>
    </source>
</evidence>
<keyword evidence="11" id="KW-1185">Reference proteome</keyword>
<feature type="domain" description="Beta-galactosidase C-terminal" evidence="9">
    <location>
        <begin position="620"/>
        <end position="675"/>
    </location>
</feature>
<dbReference type="Pfam" id="PF08533">
    <property type="entry name" value="Glyco_hydro_42C"/>
    <property type="match status" value="1"/>
</dbReference>
<dbReference type="Pfam" id="PF08532">
    <property type="entry name" value="Glyco_hydro_42M"/>
    <property type="match status" value="1"/>
</dbReference>
<feature type="domain" description="Glycoside hydrolase family 42 N-terminal" evidence="7">
    <location>
        <begin position="14"/>
        <end position="387"/>
    </location>
</feature>
<evidence type="ECO:0000256" key="4">
    <source>
        <dbReference type="ARBA" id="ARBA00022801"/>
    </source>
</evidence>
<evidence type="ECO:0000259" key="8">
    <source>
        <dbReference type="Pfam" id="PF08532"/>
    </source>
</evidence>
<comment type="caution">
    <text evidence="10">The sequence shown here is derived from an EMBL/GenBank/DDBJ whole genome shotgun (WGS) entry which is preliminary data.</text>
</comment>
<dbReference type="Gene3D" id="2.60.40.1180">
    <property type="entry name" value="Golgi alpha-mannosidase II"/>
    <property type="match status" value="1"/>
</dbReference>
<dbReference type="InterPro" id="IPR013780">
    <property type="entry name" value="Glyco_hydro_b"/>
</dbReference>
<comment type="similarity">
    <text evidence="2 6">Belongs to the glycosyl hydrolase 42 family.</text>
</comment>
<name>A0ABX9CLV6_9ACTN</name>